<evidence type="ECO:0000313" key="7">
    <source>
        <dbReference type="Proteomes" id="UP001595443"/>
    </source>
</evidence>
<comment type="caution">
    <text evidence="6">The sequence shown here is derived from an EMBL/GenBank/DDBJ whole genome shotgun (WGS) entry which is preliminary data.</text>
</comment>
<feature type="domain" description="Leucine-binding protein" evidence="5">
    <location>
        <begin position="47"/>
        <end position="376"/>
    </location>
</feature>
<accession>A0ABV7ALJ4</accession>
<gene>
    <name evidence="6" type="ORF">ACFOES_18685</name>
</gene>
<evidence type="ECO:0000313" key="6">
    <source>
        <dbReference type="EMBL" id="MFC2970130.1"/>
    </source>
</evidence>
<comment type="similarity">
    <text evidence="1">Belongs to the leucine-binding protein family.</text>
</comment>
<reference evidence="7" key="1">
    <citation type="journal article" date="2019" name="Int. J. Syst. Evol. Microbiol.">
        <title>The Global Catalogue of Microorganisms (GCM) 10K type strain sequencing project: providing services to taxonomists for standard genome sequencing and annotation.</title>
        <authorList>
            <consortium name="The Broad Institute Genomics Platform"/>
            <consortium name="The Broad Institute Genome Sequencing Center for Infectious Disease"/>
            <person name="Wu L."/>
            <person name="Ma J."/>
        </authorList>
    </citation>
    <scope>NUCLEOTIDE SEQUENCE [LARGE SCALE GENOMIC DNA]</scope>
    <source>
        <strain evidence="7">KCTC 62192</strain>
    </source>
</reference>
<dbReference type="InterPro" id="IPR028081">
    <property type="entry name" value="Leu-bd"/>
</dbReference>
<evidence type="ECO:0000256" key="2">
    <source>
        <dbReference type="ARBA" id="ARBA00022729"/>
    </source>
</evidence>
<dbReference type="RefSeq" id="WP_377834892.1">
    <property type="nucleotide sequence ID" value="NZ_JBHRSK010000017.1"/>
</dbReference>
<evidence type="ECO:0000256" key="3">
    <source>
        <dbReference type="ARBA" id="ARBA00022970"/>
    </source>
</evidence>
<evidence type="ECO:0000259" key="5">
    <source>
        <dbReference type="Pfam" id="PF13458"/>
    </source>
</evidence>
<dbReference type="InterPro" id="IPR051010">
    <property type="entry name" value="BCAA_transport"/>
</dbReference>
<dbReference type="EMBL" id="JBHRSK010000017">
    <property type="protein sequence ID" value="MFC2970130.1"/>
    <property type="molecule type" value="Genomic_DNA"/>
</dbReference>
<feature type="signal peptide" evidence="4">
    <location>
        <begin position="1"/>
        <end position="29"/>
    </location>
</feature>
<keyword evidence="3" id="KW-0813">Transport</keyword>
<keyword evidence="2 4" id="KW-0732">Signal</keyword>
<feature type="chain" id="PRO_5046162584" evidence="4">
    <location>
        <begin position="30"/>
        <end position="395"/>
    </location>
</feature>
<dbReference type="Gene3D" id="3.40.50.2300">
    <property type="match status" value="2"/>
</dbReference>
<dbReference type="SUPFAM" id="SSF53822">
    <property type="entry name" value="Periplasmic binding protein-like I"/>
    <property type="match status" value="1"/>
</dbReference>
<dbReference type="CDD" id="cd06339">
    <property type="entry name" value="PBP1_YraM_LppC_lipoprotein-like"/>
    <property type="match status" value="1"/>
</dbReference>
<keyword evidence="7" id="KW-1185">Reference proteome</keyword>
<keyword evidence="3" id="KW-0029">Amino-acid transport</keyword>
<dbReference type="PANTHER" id="PTHR30483:SF6">
    <property type="entry name" value="PERIPLASMIC BINDING PROTEIN OF ABC TRANSPORTER FOR NATURAL AMINO ACIDS"/>
    <property type="match status" value="1"/>
</dbReference>
<proteinExistence type="inferred from homology"/>
<dbReference type="Proteomes" id="UP001595443">
    <property type="component" value="Unassembled WGS sequence"/>
</dbReference>
<organism evidence="6 7">
    <name type="scientific">Acidimangrovimonas pyrenivorans</name>
    <dbReference type="NCBI Taxonomy" id="2030798"/>
    <lineage>
        <taxon>Bacteria</taxon>
        <taxon>Pseudomonadati</taxon>
        <taxon>Pseudomonadota</taxon>
        <taxon>Alphaproteobacteria</taxon>
        <taxon>Rhodobacterales</taxon>
        <taxon>Paracoccaceae</taxon>
        <taxon>Acidimangrovimonas</taxon>
    </lineage>
</organism>
<dbReference type="InterPro" id="IPR028082">
    <property type="entry name" value="Peripla_BP_I"/>
</dbReference>
<dbReference type="Pfam" id="PF13458">
    <property type="entry name" value="Peripla_BP_6"/>
    <property type="match status" value="1"/>
</dbReference>
<dbReference type="PANTHER" id="PTHR30483">
    <property type="entry name" value="LEUCINE-SPECIFIC-BINDING PROTEIN"/>
    <property type="match status" value="1"/>
</dbReference>
<name>A0ABV7ALJ4_9RHOB</name>
<sequence length="395" mass="39691">MFAVLGFARKSLARLALVVTALFSVLALAACVPGTTGGGQMINTGAPVPVALLVPSGSGQAGDEVLAQSLENAARLAISDLDGVKIDLRVYSTAGQPAQAAAMATKAVDEGAKIILGPVYAQSANAAGLAVAGRNVNVLSFSNNAAIAGGNVFILGPTFRNTANRLVRYAVAQGRGNIMIVHDGTTAGMAGQAAISGAIQANGATLAGSDSYAFSQKGVLDAAPGIAKDIQNSGAEAVFFTANTAGALPLVTQILTENHVDPKVTQFIGLTRWDIPASTLSLPGVQNGWFALPDPGLSQQFASRYATAFGGPPLPITGLAYDGIAAIGALVKAGKADALTARALTQSAGFVGVGGIFRLLPDGTNERGLAVAQIVNNQVNVIDPAPRSFGAGAGF</sequence>
<evidence type="ECO:0000256" key="1">
    <source>
        <dbReference type="ARBA" id="ARBA00010062"/>
    </source>
</evidence>
<evidence type="ECO:0000256" key="4">
    <source>
        <dbReference type="SAM" id="SignalP"/>
    </source>
</evidence>
<protein>
    <submittedName>
        <fullName evidence="6">Penicillin-binding protein activator</fullName>
    </submittedName>
</protein>